<dbReference type="GO" id="GO:0005634">
    <property type="term" value="C:nucleus"/>
    <property type="evidence" value="ECO:0007669"/>
    <property type="project" value="UniProtKB-SubCell"/>
</dbReference>
<evidence type="ECO:0000256" key="3">
    <source>
        <dbReference type="ARBA" id="ARBA00022833"/>
    </source>
</evidence>
<accession>A0AA39XE62</accession>
<dbReference type="InterPro" id="IPR051089">
    <property type="entry name" value="prtT"/>
</dbReference>
<evidence type="ECO:0000256" key="2">
    <source>
        <dbReference type="ARBA" id="ARBA00022723"/>
    </source>
</evidence>
<evidence type="ECO:0000259" key="9">
    <source>
        <dbReference type="PROSITE" id="PS50048"/>
    </source>
</evidence>
<protein>
    <recommendedName>
        <fullName evidence="9">Zn(2)-C6 fungal-type domain-containing protein</fullName>
    </recommendedName>
</protein>
<keyword evidence="11" id="KW-1185">Reference proteome</keyword>
<feature type="region of interest" description="Disordered" evidence="8">
    <location>
        <begin position="895"/>
        <end position="976"/>
    </location>
</feature>
<evidence type="ECO:0000313" key="10">
    <source>
        <dbReference type="EMBL" id="KAK0632294.1"/>
    </source>
</evidence>
<feature type="compositionally biased region" description="Polar residues" evidence="8">
    <location>
        <begin position="895"/>
        <end position="924"/>
    </location>
</feature>
<dbReference type="SMART" id="SM00066">
    <property type="entry name" value="GAL4"/>
    <property type="match status" value="1"/>
</dbReference>
<dbReference type="PANTHER" id="PTHR31845:SF39">
    <property type="entry name" value="TRANSCRIPTION FACTOR PBCR-RELATED"/>
    <property type="match status" value="1"/>
</dbReference>
<feature type="domain" description="Zn(2)-C6 fungal-type" evidence="9">
    <location>
        <begin position="203"/>
        <end position="237"/>
    </location>
</feature>
<feature type="compositionally biased region" description="Basic residues" evidence="8">
    <location>
        <begin position="62"/>
        <end position="71"/>
    </location>
</feature>
<evidence type="ECO:0000256" key="5">
    <source>
        <dbReference type="ARBA" id="ARBA00023125"/>
    </source>
</evidence>
<feature type="compositionally biased region" description="Polar residues" evidence="8">
    <location>
        <begin position="95"/>
        <end position="117"/>
    </location>
</feature>
<dbReference type="GO" id="GO:0000981">
    <property type="term" value="F:DNA-binding transcription factor activity, RNA polymerase II-specific"/>
    <property type="evidence" value="ECO:0007669"/>
    <property type="project" value="InterPro"/>
</dbReference>
<feature type="compositionally biased region" description="Polar residues" evidence="8">
    <location>
        <begin position="343"/>
        <end position="357"/>
    </location>
</feature>
<sequence length="1071" mass="116429">MDPGVDPRLRDPTGVGLRPGPPATPTQGPKPLSTTQLPSHPSQAQAQAHAQSQHGNPNAYQQHHHHHHHQQQHQQQQQQQHVLPSYSHGQHPHSTHSQTYSHPQAQAQVHSHALAQTPSPPYTHTSHGSHGSSSYTPQNTLTPIGTGNGNGGGHQQQQQQQQQQQTPQQQTPQQQQQQRGGSSGPVTPEGNSGDPNDPKKQRACESCRGLKVRCEPDATNPEGPCKRCAKAGRACVVTQPTRKRQKKTDNRVAELEKKIDALTASLQATRGGAPHPMSSPEVGSVSASGADTTGGPLGRGAEGSTVSATSDGGGGSGPGLGTTSLAVRDWASQVRETVRERSSSTGGQRPSASQNLSSYGTIDINIKEYSPPMPNHKRKHGDEDMKNVSIPLLQPPEDEPPDVVDRCIITMAQADELYKRYTEQMAPHLPAVVFPAEMTAADLRAAKPILFHAVMAAASSEWPPIQKVLTKELMQVFADKVIVIGQKSLELVQALHVAVIWYWPPEHFEELKFYQLVHVSAIMAIDIGLGRRKQAKGGFRKHMPGGPVDHPLKKNAPPDPTTLEARRTWMACYFLATNTSMALHRPNLIRWTPFMAECVDVLQSSPDAAPTDQYFCHMIFTHKLAEEVGVLLSMDDPASMPSISDSRTQYALKGFERDMDRYKSQLPPEMLKPTLRMAFNVLNLYMHEIATHNDFQVTEDFKQMPPTADPFRETYSSVAPLTPAHINAISACLAAIDGIFEVFVSLDPLEIRCLPVYNFVRVAYAVVVLIKMYFAAASPKSELGKVINKDNMKVEMHLEKLLAVFHAVAADNKSRPATKFMLVLVMLRSWFHKQKQNQPGGAGPSGDNPKISSAPDGIPTSYQADKNSGAPPIRPSDYPTANTPLQLLSEVATNENAATPRTTNPDLLPPINSNTGPWYNSPAPSGSRPPPQAPHQAYGMYDHDTPVSAGTDTGPPPAANLVSASMGAMNSGPHEQQPSGFVVPWLNNNFAADFDYATLGDDFAQAMDWSLEELADGNLGSGMESGMRYFMSEPPWFQQMQQNMALEAGMVDGMGVQGGSVPGPQGGMYPY</sequence>
<organism evidence="10 11">
    <name type="scientific">Immersiella caudata</name>
    <dbReference type="NCBI Taxonomy" id="314043"/>
    <lineage>
        <taxon>Eukaryota</taxon>
        <taxon>Fungi</taxon>
        <taxon>Dikarya</taxon>
        <taxon>Ascomycota</taxon>
        <taxon>Pezizomycotina</taxon>
        <taxon>Sordariomycetes</taxon>
        <taxon>Sordariomycetidae</taxon>
        <taxon>Sordariales</taxon>
        <taxon>Lasiosphaeriaceae</taxon>
        <taxon>Immersiella</taxon>
    </lineage>
</organism>
<dbReference type="Pfam" id="PF00172">
    <property type="entry name" value="Zn_clus"/>
    <property type="match status" value="1"/>
</dbReference>
<feature type="region of interest" description="Disordered" evidence="8">
    <location>
        <begin position="1"/>
        <end position="202"/>
    </location>
</feature>
<keyword evidence="4" id="KW-0805">Transcription regulation</keyword>
<reference evidence="10" key="1">
    <citation type="submission" date="2023-06" db="EMBL/GenBank/DDBJ databases">
        <title>Genome-scale phylogeny and comparative genomics of the fungal order Sordariales.</title>
        <authorList>
            <consortium name="Lawrence Berkeley National Laboratory"/>
            <person name="Hensen N."/>
            <person name="Bonometti L."/>
            <person name="Westerberg I."/>
            <person name="Brannstrom I.O."/>
            <person name="Guillou S."/>
            <person name="Cros-Aarteil S."/>
            <person name="Calhoun S."/>
            <person name="Haridas S."/>
            <person name="Kuo A."/>
            <person name="Mondo S."/>
            <person name="Pangilinan J."/>
            <person name="Riley R."/>
            <person name="Labutti K."/>
            <person name="Andreopoulos B."/>
            <person name="Lipzen A."/>
            <person name="Chen C."/>
            <person name="Yanf M."/>
            <person name="Daum C."/>
            <person name="Ng V."/>
            <person name="Clum A."/>
            <person name="Steindorff A."/>
            <person name="Ohm R."/>
            <person name="Martin F."/>
            <person name="Silar P."/>
            <person name="Natvig D."/>
            <person name="Lalanne C."/>
            <person name="Gautier V."/>
            <person name="Ament-Velasquez S.L."/>
            <person name="Kruys A."/>
            <person name="Hutchinson M.I."/>
            <person name="Powell A.J."/>
            <person name="Barry K."/>
            <person name="Miller A.N."/>
            <person name="Grigoriev I.V."/>
            <person name="Debuchy R."/>
            <person name="Gladieux P."/>
            <person name="Thoren M.H."/>
            <person name="Johannesson H."/>
        </authorList>
    </citation>
    <scope>NUCLEOTIDE SEQUENCE</scope>
    <source>
        <strain evidence="10">CBS 606.72</strain>
    </source>
</reference>
<feature type="compositionally biased region" description="Gly residues" evidence="8">
    <location>
        <begin position="311"/>
        <end position="320"/>
    </location>
</feature>
<feature type="region of interest" description="Disordered" evidence="8">
    <location>
        <begin position="835"/>
        <end position="882"/>
    </location>
</feature>
<keyword evidence="7" id="KW-0539">Nucleus</keyword>
<dbReference type="SUPFAM" id="SSF57701">
    <property type="entry name" value="Zn2/Cys6 DNA-binding domain"/>
    <property type="match status" value="1"/>
</dbReference>
<feature type="compositionally biased region" description="Low complexity" evidence="8">
    <location>
        <begin position="155"/>
        <end position="178"/>
    </location>
</feature>
<feature type="compositionally biased region" description="Low complexity" evidence="8">
    <location>
        <begin position="38"/>
        <end position="54"/>
    </location>
</feature>
<dbReference type="PROSITE" id="PS00463">
    <property type="entry name" value="ZN2_CY6_FUNGAL_1"/>
    <property type="match status" value="1"/>
</dbReference>
<gene>
    <name evidence="10" type="ORF">B0T14DRAFT_28852</name>
</gene>
<keyword evidence="5" id="KW-0238">DNA-binding</keyword>
<dbReference type="CDD" id="cd00067">
    <property type="entry name" value="GAL4"/>
    <property type="match status" value="1"/>
</dbReference>
<dbReference type="GO" id="GO:0001216">
    <property type="term" value="F:DNA-binding transcription activator activity"/>
    <property type="evidence" value="ECO:0007669"/>
    <property type="project" value="UniProtKB-ARBA"/>
</dbReference>
<dbReference type="Gene3D" id="4.10.240.10">
    <property type="entry name" value="Zn(2)-C6 fungal-type DNA-binding domain"/>
    <property type="match status" value="1"/>
</dbReference>
<dbReference type="GO" id="GO:0000976">
    <property type="term" value="F:transcription cis-regulatory region binding"/>
    <property type="evidence" value="ECO:0007669"/>
    <property type="project" value="TreeGrafter"/>
</dbReference>
<dbReference type="InterPro" id="IPR001138">
    <property type="entry name" value="Zn2Cys6_DnaBD"/>
</dbReference>
<evidence type="ECO:0000256" key="6">
    <source>
        <dbReference type="ARBA" id="ARBA00023163"/>
    </source>
</evidence>
<dbReference type="EMBL" id="JAULSU010000001">
    <property type="protein sequence ID" value="KAK0632294.1"/>
    <property type="molecule type" value="Genomic_DNA"/>
</dbReference>
<feature type="compositionally biased region" description="Basic and acidic residues" evidence="8">
    <location>
        <begin position="1"/>
        <end position="11"/>
    </location>
</feature>
<proteinExistence type="predicted"/>
<keyword evidence="3" id="KW-0862">Zinc</keyword>
<dbReference type="PROSITE" id="PS50048">
    <property type="entry name" value="ZN2_CY6_FUNGAL_2"/>
    <property type="match status" value="1"/>
</dbReference>
<comment type="subcellular location">
    <subcellularLocation>
        <location evidence="1">Nucleus</location>
    </subcellularLocation>
</comment>
<evidence type="ECO:0000256" key="7">
    <source>
        <dbReference type="ARBA" id="ARBA00023242"/>
    </source>
</evidence>
<keyword evidence="6" id="KW-0804">Transcription</keyword>
<keyword evidence="2" id="KW-0479">Metal-binding</keyword>
<feature type="compositionally biased region" description="Low complexity" evidence="8">
    <location>
        <begin position="122"/>
        <end position="136"/>
    </location>
</feature>
<comment type="caution">
    <text evidence="10">The sequence shown here is derived from an EMBL/GenBank/DDBJ whole genome shotgun (WGS) entry which is preliminary data.</text>
</comment>
<dbReference type="PANTHER" id="PTHR31845">
    <property type="entry name" value="FINGER DOMAIN PROTEIN, PUTATIVE-RELATED"/>
    <property type="match status" value="1"/>
</dbReference>
<name>A0AA39XE62_9PEZI</name>
<dbReference type="AlphaFoldDB" id="A0AA39XE62"/>
<dbReference type="Proteomes" id="UP001175000">
    <property type="component" value="Unassembled WGS sequence"/>
</dbReference>
<evidence type="ECO:0000256" key="8">
    <source>
        <dbReference type="SAM" id="MobiDB-lite"/>
    </source>
</evidence>
<dbReference type="InterPro" id="IPR036864">
    <property type="entry name" value="Zn2-C6_fun-type_DNA-bd_sf"/>
</dbReference>
<dbReference type="CDD" id="cd12148">
    <property type="entry name" value="fungal_TF_MHR"/>
    <property type="match status" value="1"/>
</dbReference>
<dbReference type="GO" id="GO:0008270">
    <property type="term" value="F:zinc ion binding"/>
    <property type="evidence" value="ECO:0007669"/>
    <property type="project" value="InterPro"/>
</dbReference>
<evidence type="ECO:0000256" key="1">
    <source>
        <dbReference type="ARBA" id="ARBA00004123"/>
    </source>
</evidence>
<evidence type="ECO:0000256" key="4">
    <source>
        <dbReference type="ARBA" id="ARBA00023015"/>
    </source>
</evidence>
<feature type="compositionally biased region" description="Low complexity" evidence="8">
    <location>
        <begin position="72"/>
        <end position="81"/>
    </location>
</feature>
<evidence type="ECO:0000313" key="11">
    <source>
        <dbReference type="Proteomes" id="UP001175000"/>
    </source>
</evidence>
<feature type="region of interest" description="Disordered" evidence="8">
    <location>
        <begin position="269"/>
        <end position="357"/>
    </location>
</feature>
<dbReference type="FunFam" id="4.10.240.10:FF:000003">
    <property type="entry name" value="C6 transcription factor (Leu3)"/>
    <property type="match status" value="1"/>
</dbReference>